<dbReference type="Proteomes" id="UP000183209">
    <property type="component" value="Unassembled WGS sequence"/>
</dbReference>
<dbReference type="NCBIfam" id="NF038402">
    <property type="entry name" value="TroA_like"/>
    <property type="match status" value="1"/>
</dbReference>
<dbReference type="PANTHER" id="PTHR30535:SF34">
    <property type="entry name" value="MOLYBDATE-BINDING PROTEIN MOLA"/>
    <property type="match status" value="1"/>
</dbReference>
<accession>A0A1I6RRY2</accession>
<dbReference type="InterPro" id="IPR054828">
    <property type="entry name" value="Vit_B12_bind_prot"/>
</dbReference>
<feature type="domain" description="Fe/B12 periplasmic-binding" evidence="2">
    <location>
        <begin position="20"/>
        <end position="267"/>
    </location>
</feature>
<evidence type="ECO:0000313" key="3">
    <source>
        <dbReference type="EMBL" id="SFS67370.1"/>
    </source>
</evidence>
<name>A0A1I6RRY2_9FLAO</name>
<dbReference type="InterPro" id="IPR050902">
    <property type="entry name" value="ABC_Transporter_SBP"/>
</dbReference>
<sequence>MQVFKDQLDRFIYLKGSPKRIVSLVPSQTELLYDLGLGDQIIGLTKFCVHPKDFKKSNTIVGGTKQVRVKKIADLKPDIICCNKEENTKELVEELMKIAPVHVSDINTLSDSLSLMRQYGEIFNCDLVAQKLIQEIREKHKQFTTYALEQPPVKVGYFIWKDPWMVAADNTFINHLLEMNNYKNVFSGLVRYPEIRKEDLENFETPDVVFLSSEPFPFKKEHMETIKEMFPKSKVKLVDGEYFSWYGSRLKSAFDYFLELRKQLEII</sequence>
<dbReference type="OrthoDB" id="9816357at2"/>
<dbReference type="PROSITE" id="PS50983">
    <property type="entry name" value="FE_B12_PBP"/>
    <property type="match status" value="1"/>
</dbReference>
<organism evidence="3 4">
    <name type="scientific">Zhouia amylolytica</name>
    <dbReference type="NCBI Taxonomy" id="376730"/>
    <lineage>
        <taxon>Bacteria</taxon>
        <taxon>Pseudomonadati</taxon>
        <taxon>Bacteroidota</taxon>
        <taxon>Flavobacteriia</taxon>
        <taxon>Flavobacteriales</taxon>
        <taxon>Flavobacteriaceae</taxon>
        <taxon>Zhouia</taxon>
    </lineage>
</organism>
<gene>
    <name evidence="3" type="ORF">SAMN04487906_1266</name>
</gene>
<evidence type="ECO:0000313" key="4">
    <source>
        <dbReference type="Proteomes" id="UP000183209"/>
    </source>
</evidence>
<dbReference type="Gene3D" id="3.40.50.1980">
    <property type="entry name" value="Nitrogenase molybdenum iron protein domain"/>
    <property type="match status" value="2"/>
</dbReference>
<dbReference type="AlphaFoldDB" id="A0A1I6RRY2"/>
<dbReference type="RefSeq" id="WP_074977686.1">
    <property type="nucleotide sequence ID" value="NZ_FPAG01000003.1"/>
</dbReference>
<evidence type="ECO:0000256" key="1">
    <source>
        <dbReference type="ARBA" id="ARBA00022729"/>
    </source>
</evidence>
<dbReference type="PANTHER" id="PTHR30535">
    <property type="entry name" value="VITAMIN B12-BINDING PROTEIN"/>
    <property type="match status" value="1"/>
</dbReference>
<keyword evidence="1" id="KW-0732">Signal</keyword>
<dbReference type="EMBL" id="FPAG01000003">
    <property type="protein sequence ID" value="SFS67370.1"/>
    <property type="molecule type" value="Genomic_DNA"/>
</dbReference>
<proteinExistence type="predicted"/>
<reference evidence="3 4" key="1">
    <citation type="submission" date="2016-10" db="EMBL/GenBank/DDBJ databases">
        <authorList>
            <person name="de Groot N.N."/>
        </authorList>
    </citation>
    <scope>NUCLEOTIDE SEQUENCE [LARGE SCALE GENOMIC DNA]</scope>
    <source>
        <strain evidence="3 4">CGMCC 1.6114</strain>
    </source>
</reference>
<dbReference type="SUPFAM" id="SSF53807">
    <property type="entry name" value="Helical backbone' metal receptor"/>
    <property type="match status" value="1"/>
</dbReference>
<evidence type="ECO:0000259" key="2">
    <source>
        <dbReference type="PROSITE" id="PS50983"/>
    </source>
</evidence>
<dbReference type="Pfam" id="PF01497">
    <property type="entry name" value="Peripla_BP_2"/>
    <property type="match status" value="1"/>
</dbReference>
<dbReference type="InterPro" id="IPR002491">
    <property type="entry name" value="ABC_transptr_periplasmic_BD"/>
</dbReference>
<protein>
    <submittedName>
        <fullName evidence="3">ABC-type Fe3+-hydroxamate transport system, substrate-binding protein</fullName>
    </submittedName>
</protein>